<dbReference type="FunCoup" id="A0A0D2HXW3">
    <property type="interactions" value="587"/>
</dbReference>
<dbReference type="PANTHER" id="PTHR12919">
    <property type="entry name" value="30S RIBOSOMAL PROTEIN S16"/>
    <property type="match status" value="1"/>
</dbReference>
<dbReference type="SUPFAM" id="SSF54565">
    <property type="entry name" value="Ribosomal protein S16"/>
    <property type="match status" value="1"/>
</dbReference>
<dbReference type="AlphaFoldDB" id="A0A0D2HXW3"/>
<dbReference type="EMBL" id="AZAC01000004">
    <property type="protein sequence ID" value="KIX15143.1"/>
    <property type="molecule type" value="Genomic_DNA"/>
</dbReference>
<dbReference type="RefSeq" id="WP_044347094.1">
    <property type="nucleotide sequence ID" value="NZ_AZAC01000004.1"/>
</dbReference>
<keyword evidence="5" id="KW-1185">Reference proteome</keyword>
<dbReference type="PATRIC" id="fig|1429043.3.peg.1102"/>
<protein>
    <recommendedName>
        <fullName evidence="3">Small ribosomal subunit protein bS16</fullName>
    </recommendedName>
</protein>
<dbReference type="InterPro" id="IPR023803">
    <property type="entry name" value="Ribosomal_bS16_dom_sf"/>
</dbReference>
<sequence length="94" mass="10513">MAVKIRLTRMGAKKRPFYRIVAADSQSPRDGRFLEILGTYDPKQEPSQVEVKGELLSKWLERGAQPTDTVKSLLKANRLWPGQEEGSGGTELAQ</sequence>
<dbReference type="GO" id="GO:0003735">
    <property type="term" value="F:structural constituent of ribosome"/>
    <property type="evidence" value="ECO:0007669"/>
    <property type="project" value="InterPro"/>
</dbReference>
<evidence type="ECO:0000313" key="5">
    <source>
        <dbReference type="Proteomes" id="UP000032233"/>
    </source>
</evidence>
<dbReference type="STRING" id="1429043.X474_05180"/>
<dbReference type="NCBIfam" id="TIGR00002">
    <property type="entry name" value="S16"/>
    <property type="match status" value="1"/>
</dbReference>
<dbReference type="HAMAP" id="MF_00385">
    <property type="entry name" value="Ribosomal_bS16"/>
    <property type="match status" value="1"/>
</dbReference>
<dbReference type="InParanoid" id="A0A0D2HXW3"/>
<evidence type="ECO:0000256" key="1">
    <source>
        <dbReference type="ARBA" id="ARBA00022980"/>
    </source>
</evidence>
<dbReference type="PANTHER" id="PTHR12919:SF20">
    <property type="entry name" value="SMALL RIBOSOMAL SUBUNIT PROTEIN BS16M"/>
    <property type="match status" value="1"/>
</dbReference>
<comment type="caution">
    <text evidence="4">The sequence shown here is derived from an EMBL/GenBank/DDBJ whole genome shotgun (WGS) entry which is preliminary data.</text>
</comment>
<evidence type="ECO:0000256" key="2">
    <source>
        <dbReference type="ARBA" id="ARBA00023274"/>
    </source>
</evidence>
<dbReference type="GO" id="GO:0005737">
    <property type="term" value="C:cytoplasm"/>
    <property type="evidence" value="ECO:0007669"/>
    <property type="project" value="UniProtKB-ARBA"/>
</dbReference>
<evidence type="ECO:0000256" key="3">
    <source>
        <dbReference type="HAMAP-Rule" id="MF_00385"/>
    </source>
</evidence>
<dbReference type="Pfam" id="PF00886">
    <property type="entry name" value="Ribosomal_S16"/>
    <property type="match status" value="1"/>
</dbReference>
<dbReference type="InterPro" id="IPR000307">
    <property type="entry name" value="Ribosomal_bS16"/>
</dbReference>
<name>A0A0D2HXW3_9BACT</name>
<proteinExistence type="inferred from homology"/>
<evidence type="ECO:0000313" key="4">
    <source>
        <dbReference type="EMBL" id="KIX15143.1"/>
    </source>
</evidence>
<dbReference type="Proteomes" id="UP000032233">
    <property type="component" value="Unassembled WGS sequence"/>
</dbReference>
<dbReference type="GO" id="GO:0015935">
    <property type="term" value="C:small ribosomal subunit"/>
    <property type="evidence" value="ECO:0007669"/>
    <property type="project" value="TreeGrafter"/>
</dbReference>
<organism evidence="4 5">
    <name type="scientific">Dethiosulfatarculus sandiegensis</name>
    <dbReference type="NCBI Taxonomy" id="1429043"/>
    <lineage>
        <taxon>Bacteria</taxon>
        <taxon>Pseudomonadati</taxon>
        <taxon>Thermodesulfobacteriota</taxon>
        <taxon>Desulfarculia</taxon>
        <taxon>Desulfarculales</taxon>
        <taxon>Desulfarculaceae</taxon>
        <taxon>Dethiosulfatarculus</taxon>
    </lineage>
</organism>
<dbReference type="OrthoDB" id="9807878at2"/>
<dbReference type="InterPro" id="IPR020592">
    <property type="entry name" value="Ribosomal_bS16_CS"/>
</dbReference>
<dbReference type="PROSITE" id="PS00732">
    <property type="entry name" value="RIBOSOMAL_S16"/>
    <property type="match status" value="1"/>
</dbReference>
<gene>
    <name evidence="3 4" type="primary">rpsP</name>
    <name evidence="4" type="ORF">X474_05180</name>
</gene>
<keyword evidence="1 3" id="KW-0689">Ribosomal protein</keyword>
<dbReference type="Gene3D" id="3.30.1320.10">
    <property type="match status" value="1"/>
</dbReference>
<comment type="similarity">
    <text evidence="3">Belongs to the bacterial ribosomal protein bS16 family.</text>
</comment>
<accession>A0A0D2HXW3</accession>
<keyword evidence="2 3" id="KW-0687">Ribonucleoprotein</keyword>
<reference evidence="4 5" key="1">
    <citation type="submission" date="2013-11" db="EMBL/GenBank/DDBJ databases">
        <title>Metagenomic analysis of a methanogenic consortium involved in long chain n-alkane degradation.</title>
        <authorList>
            <person name="Davidova I.A."/>
            <person name="Callaghan A.V."/>
            <person name="Wawrik B."/>
            <person name="Pruitt S."/>
            <person name="Marks C."/>
            <person name="Duncan K.E."/>
            <person name="Suflita J.M."/>
        </authorList>
    </citation>
    <scope>NUCLEOTIDE SEQUENCE [LARGE SCALE GENOMIC DNA]</scope>
    <source>
        <strain evidence="4 5">SPR</strain>
    </source>
</reference>
<dbReference type="GO" id="GO:0006412">
    <property type="term" value="P:translation"/>
    <property type="evidence" value="ECO:0007669"/>
    <property type="project" value="UniProtKB-UniRule"/>
</dbReference>